<accession>A0A9E7FM17</accession>
<feature type="compositionally biased region" description="Basic and acidic residues" evidence="1">
    <location>
        <begin position="93"/>
        <end position="105"/>
    </location>
</feature>
<evidence type="ECO:0000313" key="2">
    <source>
        <dbReference type="EMBL" id="URD96621.1"/>
    </source>
</evidence>
<feature type="compositionally biased region" description="Gly residues" evidence="1">
    <location>
        <begin position="110"/>
        <end position="120"/>
    </location>
</feature>
<name>A0A9E7FM17_9LILI</name>
<proteinExistence type="predicted"/>
<organism evidence="2 3">
    <name type="scientific">Musa troglodytarum</name>
    <name type="common">fe'i banana</name>
    <dbReference type="NCBI Taxonomy" id="320322"/>
    <lineage>
        <taxon>Eukaryota</taxon>
        <taxon>Viridiplantae</taxon>
        <taxon>Streptophyta</taxon>
        <taxon>Embryophyta</taxon>
        <taxon>Tracheophyta</taxon>
        <taxon>Spermatophyta</taxon>
        <taxon>Magnoliopsida</taxon>
        <taxon>Liliopsida</taxon>
        <taxon>Zingiberales</taxon>
        <taxon>Musaceae</taxon>
        <taxon>Musa</taxon>
    </lineage>
</organism>
<evidence type="ECO:0000256" key="1">
    <source>
        <dbReference type="SAM" id="MobiDB-lite"/>
    </source>
</evidence>
<sequence length="153" mass="16785">MDLFLLHCQCSHVLILFYHSKSYKVPLIFPVITITKETPRMKLNLLLCCLLLFLRAKWSVPTATSHGAKDQPLQGLNVTVEPRSGGNSGGGKMEFDGVKWVENSRKSSSGGKGGRTGGGSSQSLRQPRPQKSSSPLMQQPFGFFSLLLYLCLA</sequence>
<dbReference type="EMBL" id="CP097506">
    <property type="protein sequence ID" value="URD96621.1"/>
    <property type="molecule type" value="Genomic_DNA"/>
</dbReference>
<dbReference type="OrthoDB" id="10391037at2759"/>
<evidence type="ECO:0000313" key="3">
    <source>
        <dbReference type="Proteomes" id="UP001055439"/>
    </source>
</evidence>
<keyword evidence="3" id="KW-1185">Reference proteome</keyword>
<dbReference type="AlphaFoldDB" id="A0A9E7FM17"/>
<reference evidence="2" key="1">
    <citation type="submission" date="2022-05" db="EMBL/GenBank/DDBJ databases">
        <title>The Musa troglodytarum L. genome provides insights into the mechanism of non-climacteric behaviour and enrichment of carotenoids.</title>
        <authorList>
            <person name="Wang J."/>
        </authorList>
    </citation>
    <scope>NUCLEOTIDE SEQUENCE</scope>
    <source>
        <tissue evidence="2">Leaf</tissue>
    </source>
</reference>
<dbReference type="Proteomes" id="UP001055439">
    <property type="component" value="Chromosome 4"/>
</dbReference>
<protein>
    <submittedName>
        <fullName evidence="2">Uncharacterized protein</fullName>
    </submittedName>
</protein>
<feature type="region of interest" description="Disordered" evidence="1">
    <location>
        <begin position="64"/>
        <end position="136"/>
    </location>
</feature>
<gene>
    <name evidence="2" type="ORF">MUK42_35634</name>
</gene>